<dbReference type="EMBL" id="CAJZAI010000002">
    <property type="protein sequence ID" value="CAG9167602.1"/>
    <property type="molecule type" value="Genomic_DNA"/>
</dbReference>
<feature type="transmembrane region" description="Helical" evidence="5">
    <location>
        <begin position="98"/>
        <end position="119"/>
    </location>
</feature>
<evidence type="ECO:0000256" key="4">
    <source>
        <dbReference type="ARBA" id="ARBA00023136"/>
    </source>
</evidence>
<dbReference type="Proteomes" id="UP000727654">
    <property type="component" value="Unassembled WGS sequence"/>
</dbReference>
<keyword evidence="7" id="KW-1185">Reference proteome</keyword>
<comment type="subcellular location">
    <subcellularLocation>
        <location evidence="1">Membrane</location>
        <topology evidence="1">Multi-pass membrane protein</topology>
    </subcellularLocation>
</comment>
<dbReference type="InterPro" id="IPR032808">
    <property type="entry name" value="DoxX"/>
</dbReference>
<organism evidence="6 7">
    <name type="scientific">Cupriavidus laharis</name>
    <dbReference type="NCBI Taxonomy" id="151654"/>
    <lineage>
        <taxon>Bacteria</taxon>
        <taxon>Pseudomonadati</taxon>
        <taxon>Pseudomonadota</taxon>
        <taxon>Betaproteobacteria</taxon>
        <taxon>Burkholderiales</taxon>
        <taxon>Burkholderiaceae</taxon>
        <taxon>Cupriavidus</taxon>
    </lineage>
</organism>
<dbReference type="Pfam" id="PF07681">
    <property type="entry name" value="DoxX"/>
    <property type="match status" value="1"/>
</dbReference>
<evidence type="ECO:0000256" key="3">
    <source>
        <dbReference type="ARBA" id="ARBA00022989"/>
    </source>
</evidence>
<name>A0ABM8WK72_9BURK</name>
<evidence type="ECO:0000256" key="1">
    <source>
        <dbReference type="ARBA" id="ARBA00004141"/>
    </source>
</evidence>
<keyword evidence="4 5" id="KW-0472">Membrane</keyword>
<evidence type="ECO:0000313" key="7">
    <source>
        <dbReference type="Proteomes" id="UP000727654"/>
    </source>
</evidence>
<feature type="transmembrane region" description="Helical" evidence="5">
    <location>
        <begin position="44"/>
        <end position="63"/>
    </location>
</feature>
<keyword evidence="2 5" id="KW-0812">Transmembrane</keyword>
<accession>A0ABM8WK72</accession>
<evidence type="ECO:0000256" key="2">
    <source>
        <dbReference type="ARBA" id="ARBA00022692"/>
    </source>
</evidence>
<comment type="caution">
    <text evidence="6">The sequence shown here is derived from an EMBL/GenBank/DDBJ whole genome shotgun (WGS) entry which is preliminary data.</text>
</comment>
<keyword evidence="3 5" id="KW-1133">Transmembrane helix</keyword>
<feature type="transmembrane region" description="Helical" evidence="5">
    <location>
        <begin position="12"/>
        <end position="32"/>
    </location>
</feature>
<reference evidence="6 7" key="1">
    <citation type="submission" date="2021-08" db="EMBL/GenBank/DDBJ databases">
        <authorList>
            <person name="Peeters C."/>
        </authorList>
    </citation>
    <scope>NUCLEOTIDE SEQUENCE [LARGE SCALE GENOMIC DNA]</scope>
    <source>
        <strain evidence="6 7">LMG 23992</strain>
    </source>
</reference>
<evidence type="ECO:0000256" key="5">
    <source>
        <dbReference type="SAM" id="Phobius"/>
    </source>
</evidence>
<gene>
    <name evidence="6" type="primary">yphA_1</name>
    <name evidence="6" type="ORF">LMG23992_00851</name>
</gene>
<proteinExistence type="predicted"/>
<feature type="transmembrane region" description="Helical" evidence="5">
    <location>
        <begin position="69"/>
        <end position="86"/>
    </location>
</feature>
<dbReference type="RefSeq" id="WP_224078541.1">
    <property type="nucleotide sequence ID" value="NZ_CAJZAI010000002.1"/>
</dbReference>
<protein>
    <submittedName>
        <fullName evidence="6">Inner membrane protein YphA</fullName>
    </submittedName>
</protein>
<sequence length="128" mass="13956">MSDYYLLAGRLFIAFMFVLSGANKLLFFSHGLDEVRARNLPFPRVALTATIIVQLICGLAIMAGYQTTVASLLLALFTLATAVIFYDFWNQKGPQRTLLFTGFLEHVSIIGGFAILMGAGPGSIVLHP</sequence>
<evidence type="ECO:0000313" key="6">
    <source>
        <dbReference type="EMBL" id="CAG9167602.1"/>
    </source>
</evidence>